<keyword evidence="1" id="KW-1133">Transmembrane helix</keyword>
<feature type="transmembrane region" description="Helical" evidence="1">
    <location>
        <begin position="187"/>
        <end position="211"/>
    </location>
</feature>
<accession>A0A6A6QCI4</accession>
<evidence type="ECO:0000313" key="2">
    <source>
        <dbReference type="EMBL" id="KAF2489373.1"/>
    </source>
</evidence>
<keyword evidence="1" id="KW-0812">Transmembrane</keyword>
<dbReference type="OrthoDB" id="3835530at2759"/>
<keyword evidence="3" id="KW-1185">Reference proteome</keyword>
<sequence>MSSAPIDHPLSQPMQIILVSASYLIWAGMLGYTGLLWKREQTPFYFILVLAVAVGGFAEPLYDESLMLYFYSPGIWSLFTSFDIPQPIWVYSGYVTLYASVAVPLIRAIPNGVSRLDLFKWAGVELLTSCVFEMVGINGGAYEYWGPHVFRVFNYPLCIGILEAAQVMCFSVAAAHLKARAVGWKPMLGLFVLFPATFYLANLGAGAPLIITLHAKNTTPALVTFGSLVTIVFALTLVWGASFLLPVDGQIALSGDEAPYKPNGAARVEDVENGGS</sequence>
<name>A0A6A6QCI4_9PEZI</name>
<feature type="transmembrane region" description="Helical" evidence="1">
    <location>
        <begin position="153"/>
        <end position="175"/>
    </location>
</feature>
<reference evidence="2" key="1">
    <citation type="journal article" date="2020" name="Stud. Mycol.">
        <title>101 Dothideomycetes genomes: a test case for predicting lifestyles and emergence of pathogens.</title>
        <authorList>
            <person name="Haridas S."/>
            <person name="Albert R."/>
            <person name="Binder M."/>
            <person name="Bloem J."/>
            <person name="Labutti K."/>
            <person name="Salamov A."/>
            <person name="Andreopoulos B."/>
            <person name="Baker S."/>
            <person name="Barry K."/>
            <person name="Bills G."/>
            <person name="Bluhm B."/>
            <person name="Cannon C."/>
            <person name="Castanera R."/>
            <person name="Culley D."/>
            <person name="Daum C."/>
            <person name="Ezra D."/>
            <person name="Gonzalez J."/>
            <person name="Henrissat B."/>
            <person name="Kuo A."/>
            <person name="Liang C."/>
            <person name="Lipzen A."/>
            <person name="Lutzoni F."/>
            <person name="Magnuson J."/>
            <person name="Mondo S."/>
            <person name="Nolan M."/>
            <person name="Ohm R."/>
            <person name="Pangilinan J."/>
            <person name="Park H.-J."/>
            <person name="Ramirez L."/>
            <person name="Alfaro M."/>
            <person name="Sun H."/>
            <person name="Tritt A."/>
            <person name="Yoshinaga Y."/>
            <person name="Zwiers L.-H."/>
            <person name="Turgeon B."/>
            <person name="Goodwin S."/>
            <person name="Spatafora J."/>
            <person name="Crous P."/>
            <person name="Grigoriev I."/>
        </authorList>
    </citation>
    <scope>NUCLEOTIDE SEQUENCE</scope>
    <source>
        <strain evidence="2">CBS 269.34</strain>
    </source>
</reference>
<feature type="transmembrane region" description="Helical" evidence="1">
    <location>
        <begin position="16"/>
        <end position="37"/>
    </location>
</feature>
<organism evidence="2 3">
    <name type="scientific">Lophium mytilinum</name>
    <dbReference type="NCBI Taxonomy" id="390894"/>
    <lineage>
        <taxon>Eukaryota</taxon>
        <taxon>Fungi</taxon>
        <taxon>Dikarya</taxon>
        <taxon>Ascomycota</taxon>
        <taxon>Pezizomycotina</taxon>
        <taxon>Dothideomycetes</taxon>
        <taxon>Pleosporomycetidae</taxon>
        <taxon>Mytilinidiales</taxon>
        <taxon>Mytilinidiaceae</taxon>
        <taxon>Lophium</taxon>
    </lineage>
</organism>
<protein>
    <submittedName>
        <fullName evidence="2">Uncharacterized protein</fullName>
    </submittedName>
</protein>
<keyword evidence="1" id="KW-0472">Membrane</keyword>
<feature type="transmembrane region" description="Helical" evidence="1">
    <location>
        <begin position="44"/>
        <end position="62"/>
    </location>
</feature>
<gene>
    <name evidence="2" type="ORF">BU16DRAFT_567552</name>
</gene>
<feature type="transmembrane region" description="Helical" evidence="1">
    <location>
        <begin position="223"/>
        <end position="245"/>
    </location>
</feature>
<dbReference type="Proteomes" id="UP000799750">
    <property type="component" value="Unassembled WGS sequence"/>
</dbReference>
<evidence type="ECO:0000313" key="3">
    <source>
        <dbReference type="Proteomes" id="UP000799750"/>
    </source>
</evidence>
<proteinExistence type="predicted"/>
<dbReference type="EMBL" id="MU004199">
    <property type="protein sequence ID" value="KAF2489373.1"/>
    <property type="molecule type" value="Genomic_DNA"/>
</dbReference>
<evidence type="ECO:0000256" key="1">
    <source>
        <dbReference type="SAM" id="Phobius"/>
    </source>
</evidence>
<feature type="transmembrane region" description="Helical" evidence="1">
    <location>
        <begin position="88"/>
        <end position="106"/>
    </location>
</feature>
<dbReference type="AlphaFoldDB" id="A0A6A6QCI4"/>
<feature type="transmembrane region" description="Helical" evidence="1">
    <location>
        <begin position="118"/>
        <end position="141"/>
    </location>
</feature>